<dbReference type="EC" id="3.1.4.16" evidence="6"/>
<keyword evidence="2 6" id="KW-0378">Hydrolase</keyword>
<comment type="caution">
    <text evidence="6">The sequence shown here is derived from an EMBL/GenBank/DDBJ whole genome shotgun (WGS) entry which is preliminary data.</text>
</comment>
<dbReference type="GO" id="GO:0008663">
    <property type="term" value="F:2',3'-cyclic-nucleotide 2'-phosphodiesterase activity"/>
    <property type="evidence" value="ECO:0007669"/>
    <property type="project" value="UniProtKB-EC"/>
</dbReference>
<dbReference type="InterPro" id="IPR029052">
    <property type="entry name" value="Metallo-depent_PP-like"/>
</dbReference>
<organism evidence="6 7">
    <name type="scientific">Spirochaeta isovalerica</name>
    <dbReference type="NCBI Taxonomy" id="150"/>
    <lineage>
        <taxon>Bacteria</taxon>
        <taxon>Pseudomonadati</taxon>
        <taxon>Spirochaetota</taxon>
        <taxon>Spirochaetia</taxon>
        <taxon>Spirochaetales</taxon>
        <taxon>Spirochaetaceae</taxon>
        <taxon>Spirochaeta</taxon>
    </lineage>
</organism>
<feature type="transmembrane region" description="Helical" evidence="3">
    <location>
        <begin position="20"/>
        <end position="38"/>
    </location>
</feature>
<keyword evidence="3" id="KW-1133">Transmembrane helix</keyword>
<keyword evidence="3" id="KW-0812">Transmembrane</keyword>
<dbReference type="SUPFAM" id="SSF55816">
    <property type="entry name" value="5'-nucleotidase (syn. UDP-sugar hydrolase), C-terminal domain"/>
    <property type="match status" value="1"/>
</dbReference>
<keyword evidence="2" id="KW-0547">Nucleotide-binding</keyword>
<dbReference type="PANTHER" id="PTHR11575:SF6">
    <property type="entry name" value="2',3'-CYCLIC-NUCLEOTIDE 2'-PHOSPHODIESTERASE_3'-NUCLEOTIDASE"/>
    <property type="match status" value="1"/>
</dbReference>
<dbReference type="InterPro" id="IPR036907">
    <property type="entry name" value="5'-Nucleotdase_C_sf"/>
</dbReference>
<evidence type="ECO:0000256" key="2">
    <source>
        <dbReference type="RuleBase" id="RU362119"/>
    </source>
</evidence>
<sequence length="643" mass="70824">MKDKKTKRGFLRLKKRTISIAGFSIILLAGIFAISTLLSSCSSSPSGLVTVDERPARVEFTLIETTDVHGAFFPYDFKTGQEKSTSLSHVSTIVKQKRQEGEVLLVDDGDILQGQPIIYYYNFMKTDVPNPVSQMYDYMGYDAIAVGNHDVETGHAVYDKVNDEFTGAKFLSANIVKKSDGTPWFDPYTVVEKGGLKIAILALTEPGFVKNFPEILYEGCMVEDMIVSAEKWVKIIEEKEMPDMIIGLFHSGVDYTYGGNEADTPKNENASQLIAETVDGIDLVLVGHDHQGWEGQGWDPVAKAPVDIKSPSGKIVPIWGGLNDCRKIPVLDIVATLNGDEYDFDITGELVDPTGITPDPEFLSKFASYSEDAKEWLSTKIGSMNGSINSMDSMFGDSAFVDLIHNLQLAVTRDPANELNPAQVSFCAPLSSNAVLPSSNDGTITVADMFTLYRYENWLYTMDLTGSQIKGFLEDSYGNWMNQMTSENDHLMGFSLDSDGKIVMDARSNLPQTKTRYYNYDSAQGINYTVDVTKPAGSRISITTLSDGTAFDMNKTYSVAINSYRAMGGGGLLARGAGISAEDLLSMKYVTSATTRDLRYYLTEWFQKNSGTPVKPVKDGNWKVIPENFAAAGEKTDRALMYP</sequence>
<dbReference type="EC" id="3.1.3.6" evidence="6"/>
<dbReference type="EMBL" id="JACHGJ010000002">
    <property type="protein sequence ID" value="MBB6479424.1"/>
    <property type="molecule type" value="Genomic_DNA"/>
</dbReference>
<proteinExistence type="inferred from homology"/>
<dbReference type="PANTHER" id="PTHR11575">
    <property type="entry name" value="5'-NUCLEOTIDASE-RELATED"/>
    <property type="match status" value="1"/>
</dbReference>
<gene>
    <name evidence="6" type="ORF">HNR50_001082</name>
</gene>
<dbReference type="InterPro" id="IPR004843">
    <property type="entry name" value="Calcineurin-like_PHP"/>
</dbReference>
<evidence type="ECO:0000256" key="1">
    <source>
        <dbReference type="ARBA" id="ARBA00022729"/>
    </source>
</evidence>
<evidence type="ECO:0000259" key="5">
    <source>
        <dbReference type="Pfam" id="PF02872"/>
    </source>
</evidence>
<dbReference type="Gene3D" id="3.90.780.10">
    <property type="entry name" value="5'-Nucleotidase, C-terminal domain"/>
    <property type="match status" value="1"/>
</dbReference>
<feature type="domain" description="5'-Nucleotidase C-terminal" evidence="5">
    <location>
        <begin position="392"/>
        <end position="572"/>
    </location>
</feature>
<dbReference type="GO" id="GO:0009166">
    <property type="term" value="P:nucleotide catabolic process"/>
    <property type="evidence" value="ECO:0007669"/>
    <property type="project" value="InterPro"/>
</dbReference>
<dbReference type="RefSeq" id="WP_221439808.1">
    <property type="nucleotide sequence ID" value="NZ_JACHGJ010000002.1"/>
</dbReference>
<dbReference type="InterPro" id="IPR008334">
    <property type="entry name" value="5'-Nucleotdase_C"/>
</dbReference>
<evidence type="ECO:0000313" key="6">
    <source>
        <dbReference type="EMBL" id="MBB6479424.1"/>
    </source>
</evidence>
<name>A0A841R306_9SPIO</name>
<dbReference type="PRINTS" id="PR01607">
    <property type="entry name" value="APYRASEFAMLY"/>
</dbReference>
<dbReference type="Gene3D" id="3.60.21.10">
    <property type="match status" value="1"/>
</dbReference>
<reference evidence="6 7" key="1">
    <citation type="submission" date="2020-08" db="EMBL/GenBank/DDBJ databases">
        <title>Genomic Encyclopedia of Type Strains, Phase IV (KMG-IV): sequencing the most valuable type-strain genomes for metagenomic binning, comparative biology and taxonomic classification.</title>
        <authorList>
            <person name="Goeker M."/>
        </authorList>
    </citation>
    <scope>NUCLEOTIDE SEQUENCE [LARGE SCALE GENOMIC DNA]</scope>
    <source>
        <strain evidence="6 7">DSM 2461</strain>
    </source>
</reference>
<dbReference type="GO" id="GO:0000166">
    <property type="term" value="F:nucleotide binding"/>
    <property type="evidence" value="ECO:0007669"/>
    <property type="project" value="UniProtKB-KW"/>
</dbReference>
<dbReference type="GO" id="GO:0008254">
    <property type="term" value="F:3'-nucleotidase activity"/>
    <property type="evidence" value="ECO:0007669"/>
    <property type="project" value="UniProtKB-EC"/>
</dbReference>
<keyword evidence="1" id="KW-0732">Signal</keyword>
<evidence type="ECO:0000313" key="7">
    <source>
        <dbReference type="Proteomes" id="UP000587760"/>
    </source>
</evidence>
<comment type="similarity">
    <text evidence="2">Belongs to the 5'-nucleotidase family.</text>
</comment>
<dbReference type="GO" id="GO:0030288">
    <property type="term" value="C:outer membrane-bounded periplasmic space"/>
    <property type="evidence" value="ECO:0007669"/>
    <property type="project" value="TreeGrafter"/>
</dbReference>
<dbReference type="AlphaFoldDB" id="A0A841R306"/>
<keyword evidence="3" id="KW-0472">Membrane</keyword>
<feature type="domain" description="Calcineurin-like phosphoesterase" evidence="4">
    <location>
        <begin position="64"/>
        <end position="291"/>
    </location>
</feature>
<dbReference type="Pfam" id="PF02872">
    <property type="entry name" value="5_nucleotid_C"/>
    <property type="match status" value="1"/>
</dbReference>
<dbReference type="Pfam" id="PF00149">
    <property type="entry name" value="Metallophos"/>
    <property type="match status" value="1"/>
</dbReference>
<evidence type="ECO:0000259" key="4">
    <source>
        <dbReference type="Pfam" id="PF00149"/>
    </source>
</evidence>
<accession>A0A841R306</accession>
<dbReference type="SUPFAM" id="SSF56300">
    <property type="entry name" value="Metallo-dependent phosphatases"/>
    <property type="match status" value="1"/>
</dbReference>
<keyword evidence="7" id="KW-1185">Reference proteome</keyword>
<evidence type="ECO:0000256" key="3">
    <source>
        <dbReference type="SAM" id="Phobius"/>
    </source>
</evidence>
<dbReference type="Proteomes" id="UP000587760">
    <property type="component" value="Unassembled WGS sequence"/>
</dbReference>
<dbReference type="InterPro" id="IPR006179">
    <property type="entry name" value="5_nucleotidase/apyrase"/>
</dbReference>
<protein>
    <submittedName>
        <fullName evidence="6">2',3'-cyclic-nucleotide 2'-phosphodiesterase/3'-nucleotidase</fullName>
        <ecNumber evidence="6">3.1.3.6</ecNumber>
        <ecNumber evidence="6">3.1.4.16</ecNumber>
    </submittedName>
</protein>